<organism evidence="4">
    <name type="scientific">Soboliphyme baturini</name>
    <dbReference type="NCBI Taxonomy" id="241478"/>
    <lineage>
        <taxon>Eukaryota</taxon>
        <taxon>Metazoa</taxon>
        <taxon>Ecdysozoa</taxon>
        <taxon>Nematoda</taxon>
        <taxon>Enoplea</taxon>
        <taxon>Dorylaimia</taxon>
        <taxon>Dioctophymatida</taxon>
        <taxon>Dioctophymatoidea</taxon>
        <taxon>Soboliphymatidae</taxon>
        <taxon>Soboliphyme</taxon>
    </lineage>
</organism>
<evidence type="ECO:0000256" key="1">
    <source>
        <dbReference type="SAM" id="MobiDB-lite"/>
    </source>
</evidence>
<reference evidence="4" key="1">
    <citation type="submission" date="2016-06" db="UniProtKB">
        <authorList>
            <consortium name="WormBaseParasite"/>
        </authorList>
    </citation>
    <scope>IDENTIFICATION</scope>
</reference>
<dbReference type="WBParaSite" id="SBAD_0000808601-mRNA-1">
    <property type="protein sequence ID" value="SBAD_0000808601-mRNA-1"/>
    <property type="gene ID" value="SBAD_0000808601"/>
</dbReference>
<reference evidence="2 3" key="2">
    <citation type="submission" date="2018-11" db="EMBL/GenBank/DDBJ databases">
        <authorList>
            <consortium name="Pathogen Informatics"/>
        </authorList>
    </citation>
    <scope>NUCLEOTIDE SEQUENCE [LARGE SCALE GENOMIC DNA]</scope>
</reference>
<feature type="region of interest" description="Disordered" evidence="1">
    <location>
        <begin position="93"/>
        <end position="127"/>
    </location>
</feature>
<dbReference type="AlphaFoldDB" id="A0A183IVZ6"/>
<evidence type="ECO:0000313" key="2">
    <source>
        <dbReference type="EMBL" id="VDP14329.1"/>
    </source>
</evidence>
<sequence>MGSSLCKRPKIVECRCSAKGHSGASSGCLRRWHRAARFAATIDCCDVHHTRPVIIKRQKPVLGDETMLTQAASVTRIDGLWMAHKPSERLTFAHNSGRKSDPINFGKKTNKVKRMRKPRPAGMREHA</sequence>
<keyword evidence="3" id="KW-1185">Reference proteome</keyword>
<dbReference type="Proteomes" id="UP000270296">
    <property type="component" value="Unassembled WGS sequence"/>
</dbReference>
<name>A0A183IVZ6_9BILA</name>
<gene>
    <name evidence="2" type="ORF">SBAD_LOCUS7793</name>
</gene>
<evidence type="ECO:0000313" key="4">
    <source>
        <dbReference type="WBParaSite" id="SBAD_0000808601-mRNA-1"/>
    </source>
</evidence>
<feature type="compositionally biased region" description="Basic residues" evidence="1">
    <location>
        <begin position="108"/>
        <end position="119"/>
    </location>
</feature>
<dbReference type="EMBL" id="UZAM01010950">
    <property type="protein sequence ID" value="VDP14329.1"/>
    <property type="molecule type" value="Genomic_DNA"/>
</dbReference>
<accession>A0A183IVZ6</accession>
<evidence type="ECO:0000313" key="3">
    <source>
        <dbReference type="Proteomes" id="UP000270296"/>
    </source>
</evidence>
<protein>
    <submittedName>
        <fullName evidence="4">60S ribosomal protein L28</fullName>
    </submittedName>
</protein>
<proteinExistence type="predicted"/>